<dbReference type="Pfam" id="PF02966">
    <property type="entry name" value="DIM1"/>
    <property type="match status" value="1"/>
</dbReference>
<dbReference type="InterPro" id="IPR012442">
    <property type="entry name" value="DUF1645_plant"/>
</dbReference>
<dbReference type="InterPro" id="IPR004123">
    <property type="entry name" value="Dim1"/>
</dbReference>
<dbReference type="PANTHER" id="PTHR33095:SF81">
    <property type="entry name" value="OS07G0619500 PROTEIN"/>
    <property type="match status" value="1"/>
</dbReference>
<dbReference type="EMBL" id="JAAIUW010000002">
    <property type="protein sequence ID" value="KAF7840858.1"/>
    <property type="molecule type" value="Genomic_DNA"/>
</dbReference>
<feature type="region of interest" description="Disordered" evidence="10">
    <location>
        <begin position="248"/>
        <end position="353"/>
    </location>
</feature>
<dbReference type="SMART" id="SM01410">
    <property type="entry name" value="DIM1"/>
    <property type="match status" value="1"/>
</dbReference>
<evidence type="ECO:0000256" key="9">
    <source>
        <dbReference type="ARBA" id="ARBA00074495"/>
    </source>
</evidence>
<feature type="region of interest" description="Disordered" evidence="10">
    <location>
        <begin position="437"/>
        <end position="457"/>
    </location>
</feature>
<keyword evidence="4" id="KW-0508">mRNA splicing</keyword>
<comment type="similarity">
    <text evidence="2">Belongs to the DIM1 family.</text>
</comment>
<feature type="compositionally biased region" description="Polar residues" evidence="10">
    <location>
        <begin position="276"/>
        <end position="291"/>
    </location>
</feature>
<dbReference type="SUPFAM" id="SSF52833">
    <property type="entry name" value="Thioredoxin-like"/>
    <property type="match status" value="1"/>
</dbReference>
<comment type="function">
    <text evidence="7">Essential role in pre-mRNA splicing. Required in cell cycle progression for S/G(2) transition.</text>
</comment>
<evidence type="ECO:0000313" key="12">
    <source>
        <dbReference type="Proteomes" id="UP000634136"/>
    </source>
</evidence>
<evidence type="ECO:0000256" key="5">
    <source>
        <dbReference type="ARBA" id="ARBA00023242"/>
    </source>
</evidence>
<evidence type="ECO:0000256" key="7">
    <source>
        <dbReference type="ARBA" id="ARBA00060348"/>
    </source>
</evidence>
<evidence type="ECO:0000313" key="11">
    <source>
        <dbReference type="EMBL" id="KAF7840858.1"/>
    </source>
</evidence>
<dbReference type="AlphaFoldDB" id="A0A834XAT3"/>
<dbReference type="Pfam" id="PF07816">
    <property type="entry name" value="DUF1645"/>
    <property type="match status" value="1"/>
</dbReference>
<comment type="caution">
    <text evidence="11">The sequence shown here is derived from an EMBL/GenBank/DDBJ whole genome shotgun (WGS) entry which is preliminary data.</text>
</comment>
<proteinExistence type="inferred from homology"/>
<protein>
    <recommendedName>
        <fullName evidence="9">Thioredoxin-like protein 4B</fullName>
    </recommendedName>
</protein>
<keyword evidence="12" id="KW-1185">Reference proteome</keyword>
<evidence type="ECO:0000256" key="6">
    <source>
        <dbReference type="ARBA" id="ARBA00023306"/>
    </source>
</evidence>
<keyword evidence="5" id="KW-0539">Nucleus</keyword>
<dbReference type="Proteomes" id="UP000634136">
    <property type="component" value="Unassembled WGS sequence"/>
</dbReference>
<name>A0A834XAT3_9FABA</name>
<dbReference type="InterPro" id="IPR036249">
    <property type="entry name" value="Thioredoxin-like_sf"/>
</dbReference>
<gene>
    <name evidence="11" type="ORF">G2W53_003156</name>
</gene>
<reference evidence="11" key="1">
    <citation type="submission" date="2020-09" db="EMBL/GenBank/DDBJ databases">
        <title>Genome-Enabled Discovery of Anthraquinone Biosynthesis in Senna tora.</title>
        <authorList>
            <person name="Kang S.-H."/>
            <person name="Pandey R.P."/>
            <person name="Lee C.-M."/>
            <person name="Sim J.-S."/>
            <person name="Jeong J.-T."/>
            <person name="Choi B.-S."/>
            <person name="Jung M."/>
            <person name="Ginzburg D."/>
            <person name="Zhao K."/>
            <person name="Won S.Y."/>
            <person name="Oh T.-J."/>
            <person name="Yu Y."/>
            <person name="Kim N.-H."/>
            <person name="Lee O.R."/>
            <person name="Lee T.-H."/>
            <person name="Bashyal P."/>
            <person name="Kim T.-S."/>
            <person name="Lee W.-H."/>
            <person name="Kawkins C."/>
            <person name="Kim C.-K."/>
            <person name="Kim J.S."/>
            <person name="Ahn B.O."/>
            <person name="Rhee S.Y."/>
            <person name="Sohng J.K."/>
        </authorList>
    </citation>
    <scope>NUCLEOTIDE SEQUENCE</scope>
    <source>
        <tissue evidence="11">Leaf</tissue>
    </source>
</reference>
<organism evidence="11 12">
    <name type="scientific">Senna tora</name>
    <dbReference type="NCBI Taxonomy" id="362788"/>
    <lineage>
        <taxon>Eukaryota</taxon>
        <taxon>Viridiplantae</taxon>
        <taxon>Streptophyta</taxon>
        <taxon>Embryophyta</taxon>
        <taxon>Tracheophyta</taxon>
        <taxon>Spermatophyta</taxon>
        <taxon>Magnoliopsida</taxon>
        <taxon>eudicotyledons</taxon>
        <taxon>Gunneridae</taxon>
        <taxon>Pentapetalae</taxon>
        <taxon>rosids</taxon>
        <taxon>fabids</taxon>
        <taxon>Fabales</taxon>
        <taxon>Fabaceae</taxon>
        <taxon>Caesalpinioideae</taxon>
        <taxon>Cassia clade</taxon>
        <taxon>Senna</taxon>
    </lineage>
</organism>
<accession>A0A834XAT3</accession>
<keyword evidence="3" id="KW-0507">mRNA processing</keyword>
<evidence type="ECO:0000256" key="2">
    <source>
        <dbReference type="ARBA" id="ARBA00008241"/>
    </source>
</evidence>
<dbReference type="GO" id="GO:0000398">
    <property type="term" value="P:mRNA splicing, via spliceosome"/>
    <property type="evidence" value="ECO:0007669"/>
    <property type="project" value="InterPro"/>
</dbReference>
<feature type="compositionally biased region" description="Low complexity" evidence="10">
    <location>
        <begin position="438"/>
        <end position="453"/>
    </location>
</feature>
<dbReference type="OrthoDB" id="667051at2759"/>
<comment type="subunit">
    <text evidence="8">Homodimer. Interacts with the U5-102 kDa protein subunit of the spliceosome.</text>
</comment>
<keyword evidence="6" id="KW-0131">Cell cycle</keyword>
<dbReference type="Gene3D" id="3.40.30.10">
    <property type="entry name" value="Glutaredoxin"/>
    <property type="match status" value="1"/>
</dbReference>
<evidence type="ECO:0000256" key="4">
    <source>
        <dbReference type="ARBA" id="ARBA00023187"/>
    </source>
</evidence>
<comment type="subcellular location">
    <subcellularLocation>
        <location evidence="1">Nucleus</location>
    </subcellularLocation>
</comment>
<sequence length="511" mass="56837">MRTIDKVLILRFGRSSDSVCLQLDNILSKSTRDVSKFATVALVDIDSEDIQVYVKYFDITLIPSTIFFFNAHHMKMDSGTADHTKWIGAFHKKQDFIDVVEAIFRGAMKGKLIVNCPLPPERIPKYQLLYKDRAEHSATMEVEVPAPAPENFNFDSNCSSPYMTAPSSPQRFGNFFFSAPTSPTRPSSPSFFLPPQNDDELPRHSSASSSVPFLWEHKPGVPKSTDDPIDGQDFEFNFTAERLPSSADELFDGGKIRPLKLPPRLQSGDGGGGLCSPTSHSNRSSPRSRISQGKRIVQEAFSSSSSSPKNRDFDPFEAAMEETRKSNEGSQQNENNRGRERSSGRKASRSCSPMRVSDIIMSDSVSEEFSQTPSVLSSSSRNTKPSLLSSISFGYRKWKLKDFLLFRSASEGRATEKDPLRKYTMLSKKAAEEDAKNSSWSFRSTESSSSGSASRRRTAVSAHELHYTVNRAASEEMKKKTFLPYKQGLLGCLGFNPGIQEISRGIGSLSR</sequence>
<evidence type="ECO:0000256" key="3">
    <source>
        <dbReference type="ARBA" id="ARBA00022664"/>
    </source>
</evidence>
<evidence type="ECO:0000256" key="1">
    <source>
        <dbReference type="ARBA" id="ARBA00004123"/>
    </source>
</evidence>
<feature type="compositionally biased region" description="Low complexity" evidence="10">
    <location>
        <begin position="186"/>
        <end position="195"/>
    </location>
</feature>
<dbReference type="FunFam" id="3.40.30.10:FF:000059">
    <property type="entry name" value="Thioredoxin-like protein"/>
    <property type="match status" value="1"/>
</dbReference>
<dbReference type="PANTHER" id="PTHR33095">
    <property type="entry name" value="OS07G0619500 PROTEIN"/>
    <property type="match status" value="1"/>
</dbReference>
<feature type="region of interest" description="Disordered" evidence="10">
    <location>
        <begin position="186"/>
        <end position="232"/>
    </location>
</feature>
<evidence type="ECO:0000256" key="8">
    <source>
        <dbReference type="ARBA" id="ARBA00063722"/>
    </source>
</evidence>
<evidence type="ECO:0000256" key="10">
    <source>
        <dbReference type="SAM" id="MobiDB-lite"/>
    </source>
</evidence>
<dbReference type="GO" id="GO:0046540">
    <property type="term" value="C:U4/U6 x U5 tri-snRNP complex"/>
    <property type="evidence" value="ECO:0007669"/>
    <property type="project" value="InterPro"/>
</dbReference>